<dbReference type="PROSITE" id="PS50164">
    <property type="entry name" value="GIY_YIG"/>
    <property type="match status" value="1"/>
</dbReference>
<dbReference type="PANTHER" id="PTHR34477">
    <property type="entry name" value="UPF0213 PROTEIN YHBQ"/>
    <property type="match status" value="1"/>
</dbReference>
<accession>A0A4Q4JXR7</accession>
<keyword evidence="3" id="KW-0378">Hydrolase</keyword>
<dbReference type="AlphaFoldDB" id="A0A4Q4JXR7"/>
<evidence type="ECO:0000256" key="1">
    <source>
        <dbReference type="ARBA" id="ARBA00007435"/>
    </source>
</evidence>
<dbReference type="Proteomes" id="UP001565471">
    <property type="component" value="Unassembled WGS sequence"/>
</dbReference>
<dbReference type="InterPro" id="IPR035901">
    <property type="entry name" value="GIY-YIG_endonuc_sf"/>
</dbReference>
<evidence type="ECO:0000313" key="5">
    <source>
        <dbReference type="Proteomes" id="UP000673383"/>
    </source>
</evidence>
<evidence type="ECO:0000313" key="6">
    <source>
        <dbReference type="Proteomes" id="UP001565471"/>
    </source>
</evidence>
<evidence type="ECO:0000313" key="4">
    <source>
        <dbReference type="EMBL" id="MEY9319135.1"/>
    </source>
</evidence>
<reference evidence="4 6" key="2">
    <citation type="submission" date="2024-07" db="EMBL/GenBank/DDBJ databases">
        <title>Genomic Encyclopedia of Type Strains, Phase V (KMG-V): Genome sequencing to study the core and pangenomes of soil and plant-associated prokaryotes.</title>
        <authorList>
            <person name="Whitman W."/>
        </authorList>
    </citation>
    <scope>NUCLEOTIDE SEQUENCE [LARGE SCALE GENOMIC DNA]</scope>
    <source>
        <strain evidence="4 6">USDA 415</strain>
    </source>
</reference>
<evidence type="ECO:0000259" key="2">
    <source>
        <dbReference type="PROSITE" id="PS50164"/>
    </source>
</evidence>
<dbReference type="InterPro" id="IPR000305">
    <property type="entry name" value="GIY-YIG_endonuc"/>
</dbReference>
<dbReference type="Proteomes" id="UP000673383">
    <property type="component" value="Unassembled WGS sequence"/>
</dbReference>
<dbReference type="InterPro" id="IPR050190">
    <property type="entry name" value="UPF0213_domain"/>
</dbReference>
<dbReference type="CDD" id="cd10448">
    <property type="entry name" value="GIY-YIG_unchar_3"/>
    <property type="match status" value="1"/>
</dbReference>
<dbReference type="Pfam" id="PF01541">
    <property type="entry name" value="GIY-YIG"/>
    <property type="match status" value="1"/>
</dbReference>
<reference evidence="3" key="1">
    <citation type="submission" date="2021-02" db="EMBL/GenBank/DDBJ databases">
        <title>Genomic Encyclopedia of Type Strains, Phase IV (KMG-V): Genome sequencing to study the core and pangenomes of soil and plant-associated prokaryotes.</title>
        <authorList>
            <person name="Whitman W."/>
        </authorList>
    </citation>
    <scope>NUCLEOTIDE SEQUENCE</scope>
    <source>
        <strain evidence="3">USDA 406</strain>
    </source>
</reference>
<dbReference type="SUPFAM" id="SSF82771">
    <property type="entry name" value="GIY-YIG endonuclease"/>
    <property type="match status" value="1"/>
</dbReference>
<comment type="caution">
    <text evidence="3">The sequence shown here is derived from an EMBL/GenBank/DDBJ whole genome shotgun (WGS) entry which is preliminary data.</text>
</comment>
<keyword evidence="3" id="KW-0255">Endonuclease</keyword>
<dbReference type="EMBL" id="JAFICZ010000001">
    <property type="protein sequence ID" value="MBP1295377.1"/>
    <property type="molecule type" value="Genomic_DNA"/>
</dbReference>
<feature type="domain" description="GIY-YIG" evidence="2">
    <location>
        <begin position="17"/>
        <end position="93"/>
    </location>
</feature>
<keyword evidence="6" id="KW-1185">Reference proteome</keyword>
<keyword evidence="3" id="KW-0540">Nuclease</keyword>
<dbReference type="SMART" id="SM00465">
    <property type="entry name" value="GIYc"/>
    <property type="match status" value="1"/>
</dbReference>
<dbReference type="GeneID" id="92952828"/>
<proteinExistence type="inferred from homology"/>
<evidence type="ECO:0000313" key="3">
    <source>
        <dbReference type="EMBL" id="MBP1295377.1"/>
    </source>
</evidence>
<comment type="similarity">
    <text evidence="1">Belongs to the UPF0213 family.</text>
</comment>
<protein>
    <submittedName>
        <fullName evidence="3 4">Endonuclease</fullName>
    </submittedName>
</protein>
<name>A0A4Q4JXR7_BRAEL</name>
<organism evidence="3 5">
    <name type="scientific">Bradyrhizobium elkanii</name>
    <dbReference type="NCBI Taxonomy" id="29448"/>
    <lineage>
        <taxon>Bacteria</taxon>
        <taxon>Pseudomonadati</taxon>
        <taxon>Pseudomonadota</taxon>
        <taxon>Alphaproteobacteria</taxon>
        <taxon>Hyphomicrobiales</taxon>
        <taxon>Nitrobacteraceae</taxon>
        <taxon>Bradyrhizobium</taxon>
    </lineage>
</organism>
<dbReference type="RefSeq" id="WP_018273016.1">
    <property type="nucleotide sequence ID" value="NZ_BJNL01000020.1"/>
</dbReference>
<sequence>MAGLVPAIHVLQYPHMAGGYVYFLTNRPNGVLYVGVTSDLVRRIFEHRSGFVDGFTKRYGLKRLVYFEHFDDIRTAIQREHTIKHWPRAWKIRKIIAANPNWDDLYDTIVQ</sequence>
<dbReference type="PANTHER" id="PTHR34477:SF5">
    <property type="entry name" value="BSL5627 PROTEIN"/>
    <property type="match status" value="1"/>
</dbReference>
<dbReference type="EMBL" id="JBGBZA010000002">
    <property type="protein sequence ID" value="MEY9319135.1"/>
    <property type="molecule type" value="Genomic_DNA"/>
</dbReference>
<dbReference type="GO" id="GO:0004519">
    <property type="term" value="F:endonuclease activity"/>
    <property type="evidence" value="ECO:0007669"/>
    <property type="project" value="UniProtKB-KW"/>
</dbReference>
<gene>
    <name evidence="4" type="ORF">ABIF29_005934</name>
    <name evidence="3" type="ORF">JOH49_005130</name>
</gene>
<dbReference type="Gene3D" id="3.40.1440.10">
    <property type="entry name" value="GIY-YIG endonuclease"/>
    <property type="match status" value="1"/>
</dbReference>